<dbReference type="Gene3D" id="1.10.1760.20">
    <property type="match status" value="1"/>
</dbReference>
<dbReference type="InterPro" id="IPR024529">
    <property type="entry name" value="ECF_trnsprt_substrate-spec"/>
</dbReference>
<feature type="transmembrane region" description="Helical" evidence="1">
    <location>
        <begin position="162"/>
        <end position="185"/>
    </location>
</feature>
<dbReference type="AlphaFoldDB" id="F6IY87"/>
<feature type="transmembrane region" description="Helical" evidence="1">
    <location>
        <begin position="91"/>
        <end position="111"/>
    </location>
</feature>
<gene>
    <name evidence="2" type="ORF">LPE_02689</name>
</gene>
<evidence type="ECO:0000313" key="2">
    <source>
        <dbReference type="EMBL" id="CCB83637.1"/>
    </source>
</evidence>
<feature type="transmembrane region" description="Helical" evidence="1">
    <location>
        <begin position="118"/>
        <end position="142"/>
    </location>
</feature>
<keyword evidence="1" id="KW-0812">Transmembrane</keyword>
<dbReference type="GO" id="GO:0022857">
    <property type="term" value="F:transmembrane transporter activity"/>
    <property type="evidence" value="ECO:0007669"/>
    <property type="project" value="InterPro"/>
</dbReference>
<protein>
    <submittedName>
        <fullName evidence="2">Integral membrane protein</fullName>
    </submittedName>
</protein>
<reference evidence="2" key="1">
    <citation type="journal article" date="2011" name="J. Bacteriol.">
        <title>Annotated genome sequence of Lactobacillus pentosus MP-10, which has probiotic potential, from naturally fermented Alorena green table olives.</title>
        <authorList>
            <person name="Abriouel H."/>
            <person name="Benomar N."/>
            <person name="Perez Pulido R."/>
            <person name="Canamero M.M."/>
            <person name="Galvez A."/>
        </authorList>
    </citation>
    <scope>NUCLEOTIDE SEQUENCE</scope>
    <source>
        <strain evidence="2">MP-10</strain>
    </source>
</reference>
<feature type="transmembrane region" description="Helical" evidence="1">
    <location>
        <begin position="61"/>
        <end position="85"/>
    </location>
</feature>
<keyword evidence="1" id="KW-1133">Transmembrane helix</keyword>
<dbReference type="EMBL" id="FR871825">
    <property type="protein sequence ID" value="CCB83637.1"/>
    <property type="molecule type" value="Genomic_DNA"/>
</dbReference>
<name>F6IY87_LACPE</name>
<evidence type="ECO:0000256" key="1">
    <source>
        <dbReference type="SAM" id="Phobius"/>
    </source>
</evidence>
<dbReference type="Pfam" id="PF12822">
    <property type="entry name" value="ECF_trnsprt"/>
    <property type="match status" value="1"/>
</dbReference>
<sequence>MMQRRSNAYHISVLAVLMAIVIIQNIVPFFGYIPLPGLSITTIHVTVIIAAVVLGPRDGAIVGGIWGIIDWIRAFVAPTSALAPIVFTNPLISVVPRILIGVVAGWIFIWFQKRQHRTLGFTLAGVAGALTNTILVLGLIGLLYSHQAAGFYQINLSKLMPYLLAVVASNGVPEAILAGILTPLIGTPLLRFKKA</sequence>
<feature type="transmembrane region" description="Helical" evidence="1">
    <location>
        <begin position="33"/>
        <end position="54"/>
    </location>
</feature>
<organism evidence="2">
    <name type="scientific">Lactiplantibacillus pentosus MP-10</name>
    <dbReference type="NCBI Taxonomy" id="1028490"/>
    <lineage>
        <taxon>Bacteria</taxon>
        <taxon>Bacillati</taxon>
        <taxon>Bacillota</taxon>
        <taxon>Bacilli</taxon>
        <taxon>Lactobacillales</taxon>
        <taxon>Lactobacillaceae</taxon>
        <taxon>Lactiplantibacillus</taxon>
    </lineage>
</organism>
<keyword evidence="1" id="KW-0472">Membrane</keyword>
<proteinExistence type="predicted"/>
<feature type="transmembrane region" description="Helical" evidence="1">
    <location>
        <begin position="7"/>
        <end position="27"/>
    </location>
</feature>
<accession>F6IY87</accession>